<evidence type="ECO:0000256" key="1">
    <source>
        <dbReference type="SAM" id="Phobius"/>
    </source>
</evidence>
<dbReference type="Pfam" id="PF05795">
    <property type="entry name" value="Plasmodium_Vir"/>
    <property type="match status" value="2"/>
</dbReference>
<keyword evidence="1" id="KW-1133">Transmembrane helix</keyword>
<keyword evidence="1" id="KW-0812">Transmembrane</keyword>
<feature type="transmembrane region" description="Helical" evidence="1">
    <location>
        <begin position="268"/>
        <end position="287"/>
    </location>
</feature>
<evidence type="ECO:0000313" key="2">
    <source>
        <dbReference type="EMBL" id="SBT02796.1"/>
    </source>
</evidence>
<dbReference type="InterPro" id="IPR008780">
    <property type="entry name" value="Plasmodium_Vir"/>
</dbReference>
<dbReference type="Proteomes" id="UP000078546">
    <property type="component" value="Unassembled WGS sequence"/>
</dbReference>
<gene>
    <name evidence="2" type="ORF">POVCU1_080840</name>
</gene>
<dbReference type="VEuPathDB" id="PlasmoDB:PocGH01_00191000"/>
<proteinExistence type="predicted"/>
<keyword evidence="1" id="KW-0472">Membrane</keyword>
<protein>
    <submittedName>
        <fullName evidence="2">PIR Superfamily Protein</fullName>
    </submittedName>
</protein>
<organism evidence="2 3">
    <name type="scientific">Plasmodium ovale curtisi</name>
    <dbReference type="NCBI Taxonomy" id="864141"/>
    <lineage>
        <taxon>Eukaryota</taxon>
        <taxon>Sar</taxon>
        <taxon>Alveolata</taxon>
        <taxon>Apicomplexa</taxon>
        <taxon>Aconoidasida</taxon>
        <taxon>Haemosporida</taxon>
        <taxon>Plasmodiidae</taxon>
        <taxon>Plasmodium</taxon>
        <taxon>Plasmodium (Plasmodium)</taxon>
    </lineage>
</organism>
<dbReference type="EMBL" id="FLQV01003759">
    <property type="protein sequence ID" value="SBT02796.1"/>
    <property type="molecule type" value="Genomic_DNA"/>
</dbReference>
<name>A0A1A8XEM8_PLAOA</name>
<accession>A0A1A8XEM8</accession>
<sequence length="347" mass="40951">MVDEIAVLKEIDSLSFDYKLDNINGSCDYCSLCYDKGKNLNNKFSFQLLCHQFVKNIEYIPLSIDLNGNNLKEKRYDDFIYWVHNKINKMNDNIDKTEFDKIIKELKNIWEEVNGKFSSDRVKKGYLYDTSKIKTPLNFDALKSKKFMSDYCQNFNTLFTKLTHNRPHCKVYYDYFMKTKEAYDYVFDKCYKSGANTGDCPYLCRNGNNNPERILNNLNCEKIREEEIKQKHIPEEECNRKTDKLKSELSQALLHSSNPAFNYSDPRTVFLILFTLWGIFLTFYFLYKVTPFGSLVRNNLLKKKVVRDNFDEAVDDESMYDYSGSVNTNMQNVGYNISYNNDWSPSQ</sequence>
<reference evidence="3" key="1">
    <citation type="submission" date="2016-05" db="EMBL/GenBank/DDBJ databases">
        <authorList>
            <person name="Naeem Raeece"/>
        </authorList>
    </citation>
    <scope>NUCLEOTIDE SEQUENCE [LARGE SCALE GENOMIC DNA]</scope>
</reference>
<dbReference type="AlphaFoldDB" id="A0A1A8XEM8"/>
<evidence type="ECO:0000313" key="3">
    <source>
        <dbReference type="Proteomes" id="UP000078546"/>
    </source>
</evidence>